<sequence length="88" mass="9890">QDMNKNANETRCKAFPDFKTLVNYSNEKNAEIINKIPTPRALHHFMMALMGEMNGDASNAAEPFRASFENVDNAYKQASKFSDKTTNG</sequence>
<comment type="caution">
    <text evidence="1">The sequence shown here is derived from an EMBL/GenBank/DDBJ whole genome shotgun (WGS) entry which is preliminary data.</text>
</comment>
<dbReference type="Proteomes" id="UP000663845">
    <property type="component" value="Unassembled WGS sequence"/>
</dbReference>
<gene>
    <name evidence="1" type="ORF">JYZ213_LOCUS45600</name>
</gene>
<feature type="non-terminal residue" evidence="1">
    <location>
        <position position="1"/>
    </location>
</feature>
<evidence type="ECO:0000313" key="2">
    <source>
        <dbReference type="Proteomes" id="UP000663845"/>
    </source>
</evidence>
<reference evidence="1" key="1">
    <citation type="submission" date="2021-02" db="EMBL/GenBank/DDBJ databases">
        <authorList>
            <person name="Nowell W R."/>
        </authorList>
    </citation>
    <scope>NUCLEOTIDE SEQUENCE</scope>
</reference>
<protein>
    <submittedName>
        <fullName evidence="1">Uncharacterized protein</fullName>
    </submittedName>
</protein>
<name>A0A815W5E5_9BILA</name>
<proteinExistence type="predicted"/>
<evidence type="ECO:0000313" key="1">
    <source>
        <dbReference type="EMBL" id="CAF1539172.1"/>
    </source>
</evidence>
<dbReference type="AlphaFoldDB" id="A0A815W5E5"/>
<accession>A0A815W5E5</accession>
<dbReference type="EMBL" id="CAJNOG010004181">
    <property type="protein sequence ID" value="CAF1539172.1"/>
    <property type="molecule type" value="Genomic_DNA"/>
</dbReference>
<organism evidence="1 2">
    <name type="scientific">Adineta steineri</name>
    <dbReference type="NCBI Taxonomy" id="433720"/>
    <lineage>
        <taxon>Eukaryota</taxon>
        <taxon>Metazoa</taxon>
        <taxon>Spiralia</taxon>
        <taxon>Gnathifera</taxon>
        <taxon>Rotifera</taxon>
        <taxon>Eurotatoria</taxon>
        <taxon>Bdelloidea</taxon>
        <taxon>Adinetida</taxon>
        <taxon>Adinetidae</taxon>
        <taxon>Adineta</taxon>
    </lineage>
</organism>